<dbReference type="PIRSF" id="PIRSF000538">
    <property type="entry name" value="GlpK"/>
    <property type="match status" value="1"/>
</dbReference>
<evidence type="ECO:0000256" key="1">
    <source>
        <dbReference type="ARBA" id="ARBA00009156"/>
    </source>
</evidence>
<evidence type="ECO:0000259" key="5">
    <source>
        <dbReference type="Pfam" id="PF02782"/>
    </source>
</evidence>
<keyword evidence="3 6" id="KW-0418">Kinase</keyword>
<evidence type="ECO:0000313" key="6">
    <source>
        <dbReference type="EMBL" id="SIQ06976.1"/>
    </source>
</evidence>
<protein>
    <submittedName>
        <fullName evidence="6">Xylulokinase</fullName>
    </submittedName>
</protein>
<dbReference type="PANTHER" id="PTHR43095:SF5">
    <property type="entry name" value="XYLULOSE KINASE"/>
    <property type="match status" value="1"/>
</dbReference>
<dbReference type="InterPro" id="IPR050406">
    <property type="entry name" value="FGGY_Carb_Kinase"/>
</dbReference>
<evidence type="ECO:0000256" key="3">
    <source>
        <dbReference type="ARBA" id="ARBA00022777"/>
    </source>
</evidence>
<evidence type="ECO:0000313" key="7">
    <source>
        <dbReference type="Proteomes" id="UP000186400"/>
    </source>
</evidence>
<evidence type="ECO:0000256" key="2">
    <source>
        <dbReference type="ARBA" id="ARBA00022679"/>
    </source>
</evidence>
<comment type="similarity">
    <text evidence="1">Belongs to the FGGY kinase family.</text>
</comment>
<dbReference type="Pfam" id="PF02782">
    <property type="entry name" value="FGGY_C"/>
    <property type="match status" value="1"/>
</dbReference>
<dbReference type="SUPFAM" id="SSF53067">
    <property type="entry name" value="Actin-like ATPase domain"/>
    <property type="match status" value="2"/>
</dbReference>
<dbReference type="InterPro" id="IPR018485">
    <property type="entry name" value="FGGY_C"/>
</dbReference>
<feature type="domain" description="Carbohydrate kinase FGGY N-terminal" evidence="4">
    <location>
        <begin position="114"/>
        <end position="221"/>
    </location>
</feature>
<dbReference type="RefSeq" id="WP_076487882.1">
    <property type="nucleotide sequence ID" value="NZ_FTMS01000003.1"/>
</dbReference>
<dbReference type="InterPro" id="IPR043129">
    <property type="entry name" value="ATPase_NBD"/>
</dbReference>
<dbReference type="GO" id="GO:0005975">
    <property type="term" value="P:carbohydrate metabolic process"/>
    <property type="evidence" value="ECO:0007669"/>
    <property type="project" value="InterPro"/>
</dbReference>
<name>A0A1N6PRS2_9SPIO</name>
<dbReference type="STRING" id="159291.SAMN05920897_103105"/>
<evidence type="ECO:0000259" key="4">
    <source>
        <dbReference type="Pfam" id="PF00370"/>
    </source>
</evidence>
<dbReference type="EMBL" id="FTMS01000003">
    <property type="protein sequence ID" value="SIQ06976.1"/>
    <property type="molecule type" value="Genomic_DNA"/>
</dbReference>
<dbReference type="Gene3D" id="3.30.420.40">
    <property type="match status" value="2"/>
</dbReference>
<sequence length="464" mass="50490">MTTAAVDHTRYLVIDIGTSSLKAAVVTTSGELLSFIRRPVMGPSDSASAFDGHRWLEALRETVPTVAGHYRIDAVVISGNGPTVVAVDEEGRILGQPLLWLDPRAEVLPESVSFYLPKILWFHRNDPHADQVRWYLPFPEYLLFYLTGEAVAVTPGEEFSPYIWNTDDASAAGLDTRKLPPFVQVGSVAGQVARHRSVELGLPPGTPVVAAGSDFLMSLIGTNCLQPGMTCDRAGTSEGINYCSAHPRQAEHLRTLPHVIPGLYNVAGILSSTGLLFEWFREISGQRGRDYGDMMLEILRLSEDADLPWFFPSLQRPGAWQFRRGMFIGLGAQHSRAEMGRAVVLSIGFAVREALELLEGAGCSVTELVACGGQARNGLWTQMKADMTGVPVSVPAVADAELIGNLCCGMVALGEASSLQAAAARAVHIVHTYHPDPAGALRYAEQHHRYQARFRRFQEALEGC</sequence>
<dbReference type="GO" id="GO:0016301">
    <property type="term" value="F:kinase activity"/>
    <property type="evidence" value="ECO:0007669"/>
    <property type="project" value="UniProtKB-KW"/>
</dbReference>
<feature type="domain" description="Carbohydrate kinase FGGY C-terminal" evidence="5">
    <location>
        <begin position="234"/>
        <end position="413"/>
    </location>
</feature>
<dbReference type="OrthoDB" id="9805576at2"/>
<keyword evidence="7" id="KW-1185">Reference proteome</keyword>
<feature type="domain" description="Carbohydrate kinase FGGY N-terminal" evidence="4">
    <location>
        <begin position="11"/>
        <end position="107"/>
    </location>
</feature>
<accession>A0A1N6PRS2</accession>
<reference evidence="7" key="1">
    <citation type="submission" date="2017-01" db="EMBL/GenBank/DDBJ databases">
        <authorList>
            <person name="Varghese N."/>
            <person name="Submissions S."/>
        </authorList>
    </citation>
    <scope>NUCLEOTIDE SEQUENCE [LARGE SCALE GENOMIC DNA]</scope>
    <source>
        <strain evidence="7">ASpG1</strain>
    </source>
</reference>
<dbReference type="InterPro" id="IPR018484">
    <property type="entry name" value="FGGY_N"/>
</dbReference>
<dbReference type="InterPro" id="IPR000577">
    <property type="entry name" value="Carb_kinase_FGGY"/>
</dbReference>
<dbReference type="Proteomes" id="UP000186400">
    <property type="component" value="Unassembled WGS sequence"/>
</dbReference>
<gene>
    <name evidence="6" type="ORF">SAMN05920897_103105</name>
</gene>
<organism evidence="6 7">
    <name type="scientific">Alkalispirochaeta americana</name>
    <dbReference type="NCBI Taxonomy" id="159291"/>
    <lineage>
        <taxon>Bacteria</taxon>
        <taxon>Pseudomonadati</taxon>
        <taxon>Spirochaetota</taxon>
        <taxon>Spirochaetia</taxon>
        <taxon>Spirochaetales</taxon>
        <taxon>Spirochaetaceae</taxon>
        <taxon>Alkalispirochaeta</taxon>
    </lineage>
</organism>
<dbReference type="PANTHER" id="PTHR43095">
    <property type="entry name" value="SUGAR KINASE"/>
    <property type="match status" value="1"/>
</dbReference>
<dbReference type="AlphaFoldDB" id="A0A1N6PRS2"/>
<proteinExistence type="inferred from homology"/>
<dbReference type="Pfam" id="PF00370">
    <property type="entry name" value="FGGY_N"/>
    <property type="match status" value="2"/>
</dbReference>
<keyword evidence="2" id="KW-0808">Transferase</keyword>